<protein>
    <submittedName>
        <fullName evidence="1">Uncharacterized protein</fullName>
    </submittedName>
</protein>
<evidence type="ECO:0000313" key="1">
    <source>
        <dbReference type="EMBL" id="ORV53662.1"/>
    </source>
</evidence>
<accession>A0A1X1UA25</accession>
<sequence>MFGPFGPVTQSTSDVGAPAIWAGGAAASGAGCGAAAGGAGGAALGRNGVAFGDCGSPGTGGFGAGGGTTPACGTIGAEYRWPAPVGGLINEAISGPNLGSGAESFACEGRRPVGGWTTG</sequence>
<name>A0A1X1UA25_MYCFL</name>
<proteinExistence type="predicted"/>
<dbReference type="Proteomes" id="UP000193010">
    <property type="component" value="Unassembled WGS sequence"/>
</dbReference>
<comment type="caution">
    <text evidence="1">The sequence shown here is derived from an EMBL/GenBank/DDBJ whole genome shotgun (WGS) entry which is preliminary data.</text>
</comment>
<dbReference type="AlphaFoldDB" id="A0A1X1UA25"/>
<dbReference type="EMBL" id="LQOV01000011">
    <property type="protein sequence ID" value="ORV53662.1"/>
    <property type="molecule type" value="Genomic_DNA"/>
</dbReference>
<reference evidence="1 2" key="1">
    <citation type="submission" date="2016-01" db="EMBL/GenBank/DDBJ databases">
        <title>The new phylogeny of the genus Mycobacterium.</title>
        <authorList>
            <person name="Tarcisio F."/>
            <person name="Conor M."/>
            <person name="Antonella G."/>
            <person name="Elisabetta G."/>
            <person name="Giulia F.S."/>
            <person name="Sara T."/>
            <person name="Anna F."/>
            <person name="Clotilde B."/>
            <person name="Roberto B."/>
            <person name="Veronica D.S."/>
            <person name="Fabio R."/>
            <person name="Monica P."/>
            <person name="Olivier J."/>
            <person name="Enrico T."/>
            <person name="Nicola S."/>
        </authorList>
    </citation>
    <scope>NUCLEOTIDE SEQUENCE [LARGE SCALE GENOMIC DNA]</scope>
    <source>
        <strain evidence="1 2">DSM 44852</strain>
    </source>
</reference>
<evidence type="ECO:0000313" key="2">
    <source>
        <dbReference type="Proteomes" id="UP000193010"/>
    </source>
</evidence>
<organism evidence="1 2">
    <name type="scientific">Mycobacterium florentinum</name>
    <dbReference type="NCBI Taxonomy" id="292462"/>
    <lineage>
        <taxon>Bacteria</taxon>
        <taxon>Bacillati</taxon>
        <taxon>Actinomycetota</taxon>
        <taxon>Actinomycetes</taxon>
        <taxon>Mycobacteriales</taxon>
        <taxon>Mycobacteriaceae</taxon>
        <taxon>Mycobacterium</taxon>
        <taxon>Mycobacterium simiae complex</taxon>
    </lineage>
</organism>
<keyword evidence="2" id="KW-1185">Reference proteome</keyword>
<gene>
    <name evidence="1" type="ORF">AWC05_19775</name>
</gene>